<evidence type="ECO:0000313" key="1">
    <source>
        <dbReference type="EMBL" id="DAE26597.1"/>
    </source>
</evidence>
<name>A0A8S5R6H9_9CAUD</name>
<organism evidence="1">
    <name type="scientific">Ackermannviridae sp. ctaCq7</name>
    <dbReference type="NCBI Taxonomy" id="2827294"/>
    <lineage>
        <taxon>Viruses</taxon>
        <taxon>Duplodnaviria</taxon>
        <taxon>Heunggongvirae</taxon>
        <taxon>Uroviricota</taxon>
        <taxon>Caudoviricetes</taxon>
        <taxon>Pantevenvirales</taxon>
        <taxon>Ackermannviridae</taxon>
    </lineage>
</organism>
<sequence length="70" mass="8469">MTENKKELLLSKFNEYKEVAEEICKQEEYDHINFRGRQVDIIKILIDLDKNVEIKEEVEEKEEKPTTKKK</sequence>
<proteinExistence type="predicted"/>
<accession>A0A8S5R6H9</accession>
<protein>
    <submittedName>
        <fullName evidence="1">Uncharacterized protein</fullName>
    </submittedName>
</protein>
<dbReference type="EMBL" id="BK015821">
    <property type="protein sequence ID" value="DAE26597.1"/>
    <property type="molecule type" value="Genomic_DNA"/>
</dbReference>
<reference evidence="1" key="1">
    <citation type="journal article" date="2021" name="Proc. Natl. Acad. Sci. U.S.A.">
        <title>A Catalog of Tens of Thousands of Viruses from Human Metagenomes Reveals Hidden Associations with Chronic Diseases.</title>
        <authorList>
            <person name="Tisza M.J."/>
            <person name="Buck C.B."/>
        </authorList>
    </citation>
    <scope>NUCLEOTIDE SEQUENCE</scope>
    <source>
        <strain evidence="1">CtaCq7</strain>
    </source>
</reference>